<accession>A0A5Y2QR71</accession>
<feature type="non-terminal residue" evidence="1">
    <location>
        <position position="140"/>
    </location>
</feature>
<organism evidence="1">
    <name type="scientific">Salmonella enterica subsp. arizonae</name>
    <dbReference type="NCBI Taxonomy" id="59203"/>
    <lineage>
        <taxon>Bacteria</taxon>
        <taxon>Pseudomonadati</taxon>
        <taxon>Pseudomonadota</taxon>
        <taxon>Gammaproteobacteria</taxon>
        <taxon>Enterobacterales</taxon>
        <taxon>Enterobacteriaceae</taxon>
        <taxon>Salmonella</taxon>
    </lineage>
</organism>
<dbReference type="Gene3D" id="3.40.50.2000">
    <property type="entry name" value="Glycogen Phosphorylase B"/>
    <property type="match status" value="1"/>
</dbReference>
<keyword evidence="1" id="KW-0808">Transferase</keyword>
<dbReference type="EMBL" id="AAILJL010000040">
    <property type="protein sequence ID" value="ECF4924922.1"/>
    <property type="molecule type" value="Genomic_DNA"/>
</dbReference>
<reference evidence="1" key="1">
    <citation type="submission" date="2019-07" db="EMBL/GenBank/DDBJ databases">
        <authorList>
            <consortium name="GenomeTrakr network: Whole genome sequencing for foodborne pathogen traceback"/>
        </authorList>
    </citation>
    <scope>NUCLEOTIDE SEQUENCE [LARGE SCALE GENOMIC DNA]</scope>
    <source>
        <strain evidence="1">FDA00014297</strain>
    </source>
</reference>
<dbReference type="AlphaFoldDB" id="A0A5Y2QR71"/>
<protein>
    <submittedName>
        <fullName evidence="1">Glycosyltransferase family 4 protein</fullName>
    </submittedName>
</protein>
<dbReference type="Proteomes" id="UP000839641">
    <property type="component" value="Unassembled WGS sequence"/>
</dbReference>
<evidence type="ECO:0000313" key="1">
    <source>
        <dbReference type="EMBL" id="ECF4924922.1"/>
    </source>
</evidence>
<sequence length="140" mass="16266">MRIVLICDDYLPNSTRVSAKMMHELACEFLRQGHESIVICPNNGVDVKKITHIKLDGVDIFNFPNGKVKDTLKFKRAINESLLSINAWRHLSTVIKNKKIDGVVYYSPSIFFGPLVRKIKNYWHCKSYLILRDSFPQWLI</sequence>
<dbReference type="GO" id="GO:0016740">
    <property type="term" value="F:transferase activity"/>
    <property type="evidence" value="ECO:0007669"/>
    <property type="project" value="UniProtKB-KW"/>
</dbReference>
<name>A0A5Y2QR71_SALER</name>
<dbReference type="SUPFAM" id="SSF53756">
    <property type="entry name" value="UDP-Glycosyltransferase/glycogen phosphorylase"/>
    <property type="match status" value="1"/>
</dbReference>
<gene>
    <name evidence="1" type="ORF">FLP03_22635</name>
</gene>
<comment type="caution">
    <text evidence="1">The sequence shown here is derived from an EMBL/GenBank/DDBJ whole genome shotgun (WGS) entry which is preliminary data.</text>
</comment>
<proteinExistence type="predicted"/>